<dbReference type="InterPro" id="IPR004089">
    <property type="entry name" value="MCPsignal_dom"/>
</dbReference>
<dbReference type="GO" id="GO:0016020">
    <property type="term" value="C:membrane"/>
    <property type="evidence" value="ECO:0007669"/>
    <property type="project" value="InterPro"/>
</dbReference>
<dbReference type="SUPFAM" id="SSF58104">
    <property type="entry name" value="Methyl-accepting chemotaxis protein (MCP) signaling domain"/>
    <property type="match status" value="1"/>
</dbReference>
<dbReference type="RefSeq" id="WP_004082087.1">
    <property type="nucleotide sequence ID" value="NZ_VIRB01000154.1"/>
</dbReference>
<comment type="similarity">
    <text evidence="2">Belongs to the methyl-accepting chemotaxis (MCP) protein family.</text>
</comment>
<protein>
    <submittedName>
        <fullName evidence="5">Chemotaxis protein</fullName>
    </submittedName>
</protein>
<dbReference type="SMART" id="SM00283">
    <property type="entry name" value="MA"/>
    <property type="match status" value="1"/>
</dbReference>
<sequence length="315" mass="35133">MAFWKKNRQDTKKPVHDKSLNPVLHVMKTLKEYHSELVKKEVDSLWELDRIGSSFGHVLSEAEGFQGRLQEFGQNFMSIEQVSSEFSEVKESISQSVISAQGGVEELKTSSMQVDSYFKEMETTFEDLQTAVEKIKRCTDKIVSIAEQTNLLALNASIEAARAGEQGKGFAVVAVEVKKLADEIKELTGEVDSGIQDVEQGTEHLNVNINASQQALGESLDKVNETYDMFDKITQSAEGATAVHNEISNVINESKGALDMLCGFFEQIKNLNQDVMKHIRQASRLGTTKSAMFEDIDNLMAQIPPIINEYTSEEK</sequence>
<organism evidence="5 6">
    <name type="scientific">Schaedlerella arabinosiphila</name>
    <dbReference type="NCBI Taxonomy" id="2044587"/>
    <lineage>
        <taxon>Bacteria</taxon>
        <taxon>Bacillati</taxon>
        <taxon>Bacillota</taxon>
        <taxon>Clostridia</taxon>
        <taxon>Lachnospirales</taxon>
        <taxon>Lachnospiraceae</taxon>
        <taxon>Schaedlerella</taxon>
    </lineage>
</organism>
<evidence type="ECO:0000256" key="3">
    <source>
        <dbReference type="PROSITE-ProRule" id="PRU00284"/>
    </source>
</evidence>
<evidence type="ECO:0000259" key="4">
    <source>
        <dbReference type="PROSITE" id="PS50111"/>
    </source>
</evidence>
<dbReference type="GO" id="GO:0006935">
    <property type="term" value="P:chemotaxis"/>
    <property type="evidence" value="ECO:0007669"/>
    <property type="project" value="InterPro"/>
</dbReference>
<dbReference type="PANTHER" id="PTHR32089:SF112">
    <property type="entry name" value="LYSOZYME-LIKE PROTEIN-RELATED"/>
    <property type="match status" value="1"/>
</dbReference>
<dbReference type="PROSITE" id="PS50111">
    <property type="entry name" value="CHEMOTAXIS_TRANSDUC_2"/>
    <property type="match status" value="1"/>
</dbReference>
<comment type="caution">
    <text evidence="5">The sequence shown here is derived from an EMBL/GenBank/DDBJ whole genome shotgun (WGS) entry which is preliminary data.</text>
</comment>
<dbReference type="OrthoDB" id="9816519at2"/>
<dbReference type="GO" id="GO:0007165">
    <property type="term" value="P:signal transduction"/>
    <property type="evidence" value="ECO:0007669"/>
    <property type="project" value="UniProtKB-KW"/>
</dbReference>
<dbReference type="Proteomes" id="UP000474104">
    <property type="component" value="Unassembled WGS sequence"/>
</dbReference>
<dbReference type="Gene3D" id="1.10.287.950">
    <property type="entry name" value="Methyl-accepting chemotaxis protein"/>
    <property type="match status" value="1"/>
</dbReference>
<evidence type="ECO:0000313" key="5">
    <source>
        <dbReference type="EMBL" id="NDO72115.1"/>
    </source>
</evidence>
<dbReference type="PANTHER" id="PTHR32089">
    <property type="entry name" value="METHYL-ACCEPTING CHEMOTAXIS PROTEIN MCPB"/>
    <property type="match status" value="1"/>
</dbReference>
<evidence type="ECO:0000256" key="2">
    <source>
        <dbReference type="ARBA" id="ARBA00029447"/>
    </source>
</evidence>
<dbReference type="GO" id="GO:0004888">
    <property type="term" value="F:transmembrane signaling receptor activity"/>
    <property type="evidence" value="ECO:0007669"/>
    <property type="project" value="InterPro"/>
</dbReference>
<feature type="domain" description="Methyl-accepting transducer" evidence="4">
    <location>
        <begin position="60"/>
        <end position="269"/>
    </location>
</feature>
<gene>
    <name evidence="5" type="ORF">FMM80_27130</name>
</gene>
<keyword evidence="1 3" id="KW-0807">Transducer</keyword>
<evidence type="ECO:0000313" key="6">
    <source>
        <dbReference type="Proteomes" id="UP000474104"/>
    </source>
</evidence>
<evidence type="ECO:0000256" key="1">
    <source>
        <dbReference type="ARBA" id="ARBA00023224"/>
    </source>
</evidence>
<reference evidence="5 6" key="1">
    <citation type="submission" date="2019-07" db="EMBL/GenBank/DDBJ databases">
        <title>Draft genome sequences of 15 bacterial species constituting the stable defined intestinal microbiota of the GM15 gnotobiotic mouse model.</title>
        <authorList>
            <person name="Elie C."/>
            <person name="Mathieu A."/>
            <person name="Saliou A."/>
            <person name="Darnaud M."/>
            <person name="Leulier F."/>
            <person name="Tamellini A."/>
        </authorList>
    </citation>
    <scope>NUCLEOTIDE SEQUENCE [LARGE SCALE GENOMIC DNA]</scope>
    <source>
        <strain evidence="6">ASF 502</strain>
    </source>
</reference>
<accession>A0A9X5H9C5</accession>
<dbReference type="InterPro" id="IPR004090">
    <property type="entry name" value="Chemotax_Me-accpt_rcpt"/>
</dbReference>
<name>A0A9X5H9C5_9FIRM</name>
<dbReference type="Pfam" id="PF00015">
    <property type="entry name" value="MCPsignal"/>
    <property type="match status" value="1"/>
</dbReference>
<dbReference type="PRINTS" id="PR00260">
    <property type="entry name" value="CHEMTRNSDUCR"/>
</dbReference>
<dbReference type="EMBL" id="VIRB01000154">
    <property type="protein sequence ID" value="NDO72115.1"/>
    <property type="molecule type" value="Genomic_DNA"/>
</dbReference>
<dbReference type="AlphaFoldDB" id="A0A9X5H9C5"/>
<proteinExistence type="inferred from homology"/>